<protein>
    <recommendedName>
        <fullName evidence="3">STAS/SEC14 domain-containing protein</fullName>
    </recommendedName>
</protein>
<dbReference type="Proteomes" id="UP000297739">
    <property type="component" value="Unassembled WGS sequence"/>
</dbReference>
<dbReference type="EMBL" id="SRLD01000038">
    <property type="protein sequence ID" value="TGE14295.1"/>
    <property type="molecule type" value="Genomic_DNA"/>
</dbReference>
<name>A0A4Z0PGN0_9BACT</name>
<evidence type="ECO:0008006" key="3">
    <source>
        <dbReference type="Google" id="ProtNLM"/>
    </source>
</evidence>
<organism evidence="1 2">
    <name type="scientific">Hymenobacter elongatus</name>
    <dbReference type="NCBI Taxonomy" id="877208"/>
    <lineage>
        <taxon>Bacteria</taxon>
        <taxon>Pseudomonadati</taxon>
        <taxon>Bacteroidota</taxon>
        <taxon>Cytophagia</taxon>
        <taxon>Cytophagales</taxon>
        <taxon>Hymenobacteraceae</taxon>
        <taxon>Hymenobacter</taxon>
    </lineage>
</organism>
<dbReference type="AlphaFoldDB" id="A0A4Z0PGN0"/>
<evidence type="ECO:0000313" key="2">
    <source>
        <dbReference type="Proteomes" id="UP000297739"/>
    </source>
</evidence>
<accession>A0A4Z0PGN0</accession>
<reference evidence="1 2" key="1">
    <citation type="submission" date="2019-04" db="EMBL/GenBank/DDBJ databases">
        <authorList>
            <person name="Feng G."/>
            <person name="Zhang J."/>
            <person name="Zhu H."/>
        </authorList>
    </citation>
    <scope>NUCLEOTIDE SEQUENCE [LARGE SCALE GENOMIC DNA]</scope>
    <source>
        <strain evidence="1 2">JCM 17223</strain>
    </source>
</reference>
<comment type="caution">
    <text evidence="1">The sequence shown here is derived from an EMBL/GenBank/DDBJ whole genome shotgun (WGS) entry which is preliminary data.</text>
</comment>
<keyword evidence="2" id="KW-1185">Reference proteome</keyword>
<proteinExistence type="predicted"/>
<dbReference type="OrthoDB" id="884362at2"/>
<sequence>MRSAADLPAALATTYRADLNMLVGRWGYQPAVGLLPDIYQDMKQQALSTGCRFWLQDIRRREFNDPEITRWLLTEFFPDMSQLLGGRLAVAYLTSPALLLTIMTGPGFLPPSAYDNQPFGIAFFGDEGECINWLREQQRRGAQY</sequence>
<gene>
    <name evidence="1" type="ORF">E5J99_16915</name>
</gene>
<dbReference type="RefSeq" id="WP_135498998.1">
    <property type="nucleotide sequence ID" value="NZ_SRLD01000038.1"/>
</dbReference>
<evidence type="ECO:0000313" key="1">
    <source>
        <dbReference type="EMBL" id="TGE14295.1"/>
    </source>
</evidence>